<feature type="transmembrane region" description="Helical" evidence="11">
    <location>
        <begin position="58"/>
        <end position="75"/>
    </location>
</feature>
<sequence>MTKSSWDPEAWSERDVRTHAYLMMAAWGFFLPVGLITQSHLRSRLSWEQRKFGNHCHMSSMTIGVILALVGFGYGHHHLTTFSRDPKYMSSYVMAHALIGTIATILMAIEVILVGLLVGTTKSQEDRYEEWPMWRKVGHASHRDLGFISLILAFVTLEAGTHISSITGRGIEKTVSTKDQD</sequence>
<comment type="caution">
    <text evidence="13">The sequence shown here is derived from an EMBL/GenBank/DDBJ whole genome shotgun (WGS) entry which is preliminary data.</text>
</comment>
<evidence type="ECO:0000259" key="12">
    <source>
        <dbReference type="PROSITE" id="PS50939"/>
    </source>
</evidence>
<dbReference type="Proteomes" id="UP001295423">
    <property type="component" value="Unassembled WGS sequence"/>
</dbReference>
<keyword evidence="5 11" id="KW-0812">Transmembrane</keyword>
<dbReference type="PANTHER" id="PTHR15422:SF24">
    <property type="entry name" value="DOMON RELATED DOMAIN-CONTAINING PROTEIN"/>
    <property type="match status" value="1"/>
</dbReference>
<dbReference type="PROSITE" id="PS50939">
    <property type="entry name" value="CYTOCHROME_B561"/>
    <property type="match status" value="1"/>
</dbReference>
<name>A0AAD2GC68_9STRA</name>
<dbReference type="EMBL" id="CAKOGP040002384">
    <property type="protein sequence ID" value="CAJ1968464.1"/>
    <property type="molecule type" value="Genomic_DNA"/>
</dbReference>
<feature type="domain" description="Cytochrome b561" evidence="12">
    <location>
        <begin position="1"/>
        <end position="181"/>
    </location>
</feature>
<evidence type="ECO:0000256" key="7">
    <source>
        <dbReference type="ARBA" id="ARBA00022982"/>
    </source>
</evidence>
<reference evidence="13" key="1">
    <citation type="submission" date="2023-08" db="EMBL/GenBank/DDBJ databases">
        <authorList>
            <person name="Audoor S."/>
            <person name="Bilcke G."/>
        </authorList>
    </citation>
    <scope>NUCLEOTIDE SEQUENCE</scope>
</reference>
<evidence type="ECO:0000256" key="1">
    <source>
        <dbReference type="ARBA" id="ARBA00001970"/>
    </source>
</evidence>
<evidence type="ECO:0000256" key="2">
    <source>
        <dbReference type="ARBA" id="ARBA00004141"/>
    </source>
</evidence>
<dbReference type="GO" id="GO:0046872">
    <property type="term" value="F:metal ion binding"/>
    <property type="evidence" value="ECO:0007669"/>
    <property type="project" value="UniProtKB-KW"/>
</dbReference>
<proteinExistence type="predicted"/>
<protein>
    <recommendedName>
        <fullName evidence="12">Cytochrome b561 domain-containing protein</fullName>
    </recommendedName>
</protein>
<evidence type="ECO:0000256" key="10">
    <source>
        <dbReference type="ARBA" id="ARBA00023136"/>
    </source>
</evidence>
<dbReference type="GO" id="GO:0016020">
    <property type="term" value="C:membrane"/>
    <property type="evidence" value="ECO:0007669"/>
    <property type="project" value="UniProtKB-SubCell"/>
</dbReference>
<dbReference type="InterPro" id="IPR045150">
    <property type="entry name" value="CYB561D1/2"/>
</dbReference>
<keyword evidence="4" id="KW-0349">Heme</keyword>
<keyword evidence="14" id="KW-1185">Reference proteome</keyword>
<feature type="transmembrane region" description="Helical" evidence="11">
    <location>
        <begin position="20"/>
        <end position="37"/>
    </location>
</feature>
<evidence type="ECO:0000256" key="9">
    <source>
        <dbReference type="ARBA" id="ARBA00023004"/>
    </source>
</evidence>
<comment type="cofactor">
    <cofactor evidence="1">
        <name>heme b</name>
        <dbReference type="ChEBI" id="CHEBI:60344"/>
    </cofactor>
</comment>
<dbReference type="InterPro" id="IPR006593">
    <property type="entry name" value="Cyt_b561/ferric_Rdtase_TM"/>
</dbReference>
<evidence type="ECO:0000256" key="11">
    <source>
        <dbReference type="SAM" id="Phobius"/>
    </source>
</evidence>
<dbReference type="GO" id="GO:0020037">
    <property type="term" value="F:heme binding"/>
    <property type="evidence" value="ECO:0007669"/>
    <property type="project" value="TreeGrafter"/>
</dbReference>
<evidence type="ECO:0000256" key="8">
    <source>
        <dbReference type="ARBA" id="ARBA00022989"/>
    </source>
</evidence>
<dbReference type="Gene3D" id="1.20.120.1770">
    <property type="match status" value="1"/>
</dbReference>
<feature type="transmembrane region" description="Helical" evidence="11">
    <location>
        <begin position="95"/>
        <end position="118"/>
    </location>
</feature>
<keyword evidence="8 11" id="KW-1133">Transmembrane helix</keyword>
<dbReference type="PANTHER" id="PTHR15422">
    <property type="entry name" value="OS05G0565100 PROTEIN"/>
    <property type="match status" value="1"/>
</dbReference>
<keyword evidence="10 11" id="KW-0472">Membrane</keyword>
<evidence type="ECO:0000256" key="6">
    <source>
        <dbReference type="ARBA" id="ARBA00022723"/>
    </source>
</evidence>
<dbReference type="AlphaFoldDB" id="A0AAD2GC68"/>
<dbReference type="CDD" id="cd08760">
    <property type="entry name" value="Cyt_b561_FRRS1_like"/>
    <property type="match status" value="1"/>
</dbReference>
<keyword evidence="3" id="KW-0813">Transport</keyword>
<accession>A0AAD2GC68</accession>
<keyword evidence="7" id="KW-0249">Electron transport</keyword>
<evidence type="ECO:0000313" key="13">
    <source>
        <dbReference type="EMBL" id="CAJ1968464.1"/>
    </source>
</evidence>
<comment type="subcellular location">
    <subcellularLocation>
        <location evidence="2">Membrane</location>
        <topology evidence="2">Multi-pass membrane protein</topology>
    </subcellularLocation>
</comment>
<evidence type="ECO:0000256" key="5">
    <source>
        <dbReference type="ARBA" id="ARBA00022692"/>
    </source>
</evidence>
<evidence type="ECO:0000256" key="4">
    <source>
        <dbReference type="ARBA" id="ARBA00022617"/>
    </source>
</evidence>
<evidence type="ECO:0000313" key="14">
    <source>
        <dbReference type="Proteomes" id="UP001295423"/>
    </source>
</evidence>
<keyword evidence="6" id="KW-0479">Metal-binding</keyword>
<dbReference type="SMART" id="SM00665">
    <property type="entry name" value="B561"/>
    <property type="match status" value="1"/>
</dbReference>
<keyword evidence="9" id="KW-0408">Iron</keyword>
<organism evidence="13 14">
    <name type="scientific">Cylindrotheca closterium</name>
    <dbReference type="NCBI Taxonomy" id="2856"/>
    <lineage>
        <taxon>Eukaryota</taxon>
        <taxon>Sar</taxon>
        <taxon>Stramenopiles</taxon>
        <taxon>Ochrophyta</taxon>
        <taxon>Bacillariophyta</taxon>
        <taxon>Bacillariophyceae</taxon>
        <taxon>Bacillariophycidae</taxon>
        <taxon>Bacillariales</taxon>
        <taxon>Bacillariaceae</taxon>
        <taxon>Cylindrotheca</taxon>
    </lineage>
</organism>
<gene>
    <name evidence="13" type="ORF">CYCCA115_LOCUS23251</name>
</gene>
<evidence type="ECO:0000256" key="3">
    <source>
        <dbReference type="ARBA" id="ARBA00022448"/>
    </source>
</evidence>
<dbReference type="GO" id="GO:0140575">
    <property type="term" value="F:transmembrane monodehydroascorbate reductase activity"/>
    <property type="evidence" value="ECO:0007669"/>
    <property type="project" value="InterPro"/>
</dbReference>